<name>A0A0F9EWV5_9ZZZZ</name>
<reference evidence="1" key="1">
    <citation type="journal article" date="2015" name="Nature">
        <title>Complex archaea that bridge the gap between prokaryotes and eukaryotes.</title>
        <authorList>
            <person name="Spang A."/>
            <person name="Saw J.H."/>
            <person name="Jorgensen S.L."/>
            <person name="Zaremba-Niedzwiedzka K."/>
            <person name="Martijn J."/>
            <person name="Lind A.E."/>
            <person name="van Eijk R."/>
            <person name="Schleper C."/>
            <person name="Guy L."/>
            <person name="Ettema T.J."/>
        </authorList>
    </citation>
    <scope>NUCLEOTIDE SEQUENCE</scope>
</reference>
<comment type="caution">
    <text evidence="1">The sequence shown here is derived from an EMBL/GenBank/DDBJ whole genome shotgun (WGS) entry which is preliminary data.</text>
</comment>
<sequence>MSIIGFLHDRAFDDFDNAHSAAMRTSAGVLPAIDRGEVDLRQSSHRRELGHRGKSGILAVQSCHSQDMSMAESSVCDSLLVP</sequence>
<evidence type="ECO:0000313" key="1">
    <source>
        <dbReference type="EMBL" id="KKL78583.1"/>
    </source>
</evidence>
<dbReference type="AlphaFoldDB" id="A0A0F9EWV5"/>
<dbReference type="EMBL" id="LAZR01023414">
    <property type="protein sequence ID" value="KKL78583.1"/>
    <property type="molecule type" value="Genomic_DNA"/>
</dbReference>
<gene>
    <name evidence="1" type="ORF">LCGC14_2023410</name>
</gene>
<accession>A0A0F9EWV5</accession>
<organism evidence="1">
    <name type="scientific">marine sediment metagenome</name>
    <dbReference type="NCBI Taxonomy" id="412755"/>
    <lineage>
        <taxon>unclassified sequences</taxon>
        <taxon>metagenomes</taxon>
        <taxon>ecological metagenomes</taxon>
    </lineage>
</organism>
<proteinExistence type="predicted"/>
<protein>
    <submittedName>
        <fullName evidence="1">Uncharacterized protein</fullName>
    </submittedName>
</protein>